<dbReference type="RefSeq" id="WP_106584621.1">
    <property type="nucleotide sequence ID" value="NZ_PYGA01000014.1"/>
</dbReference>
<dbReference type="Proteomes" id="UP000240542">
    <property type="component" value="Unassembled WGS sequence"/>
</dbReference>
<feature type="transmembrane region" description="Helical" evidence="8">
    <location>
        <begin position="63"/>
        <end position="81"/>
    </location>
</feature>
<dbReference type="OrthoDB" id="6636366at2"/>
<gene>
    <name evidence="9" type="ORF">CLV63_114124</name>
</gene>
<evidence type="ECO:0000256" key="1">
    <source>
        <dbReference type="ARBA" id="ARBA00004651"/>
    </source>
</evidence>
<sequence>MSAVGLFYVGAVLILNGLLLLGVVSAKGAAPLNLFVGGLQVVVPTALLIRADDPAAVFEAAPLYLFGFTYLWVGINAAMAWDQRGLGWFSLFVSVTAVAVSVYNGAALGDGPFAVIWLYWAVLWFLFFLVLGLDTARLSRLTGWFAIVTGVVTAAVPGALLVVGLWPAPTAAPAAAITTGALALIGAAALLLPALLGGRGHAPAASAPGG</sequence>
<reference evidence="9 10" key="1">
    <citation type="submission" date="2018-03" db="EMBL/GenBank/DDBJ databases">
        <title>Genomic Encyclopedia of Archaeal and Bacterial Type Strains, Phase II (KMG-II): from individual species to whole genera.</title>
        <authorList>
            <person name="Goeker M."/>
        </authorList>
    </citation>
    <scope>NUCLEOTIDE SEQUENCE [LARGE SCALE GENOMIC DNA]</scope>
    <source>
        <strain evidence="9 10">DSM 45312</strain>
    </source>
</reference>
<keyword evidence="6 8" id="KW-1133">Transmembrane helix</keyword>
<dbReference type="InterPro" id="IPR038523">
    <property type="entry name" value="AmiSUreI_transpt_sf"/>
</dbReference>
<comment type="caution">
    <text evidence="9">The sequence shown here is derived from an EMBL/GenBank/DDBJ whole genome shotgun (WGS) entry which is preliminary data.</text>
</comment>
<evidence type="ECO:0000256" key="7">
    <source>
        <dbReference type="ARBA" id="ARBA00023136"/>
    </source>
</evidence>
<comment type="similarity">
    <text evidence="2">Belongs to the AmiS/UreI family.</text>
</comment>
<evidence type="ECO:0000256" key="8">
    <source>
        <dbReference type="SAM" id="Phobius"/>
    </source>
</evidence>
<evidence type="ECO:0000256" key="5">
    <source>
        <dbReference type="ARBA" id="ARBA00022692"/>
    </source>
</evidence>
<feature type="transmembrane region" description="Helical" evidence="8">
    <location>
        <begin position="6"/>
        <end position="25"/>
    </location>
</feature>
<evidence type="ECO:0000313" key="10">
    <source>
        <dbReference type="Proteomes" id="UP000240542"/>
    </source>
</evidence>
<evidence type="ECO:0000256" key="4">
    <source>
        <dbReference type="ARBA" id="ARBA00022475"/>
    </source>
</evidence>
<keyword evidence="3" id="KW-0813">Transport</keyword>
<dbReference type="InterPro" id="IPR003211">
    <property type="entry name" value="AmiSUreI_transpt"/>
</dbReference>
<accession>A0A2P8DEN2</accession>
<evidence type="ECO:0000256" key="6">
    <source>
        <dbReference type="ARBA" id="ARBA00022989"/>
    </source>
</evidence>
<evidence type="ECO:0000313" key="9">
    <source>
        <dbReference type="EMBL" id="PSK95691.1"/>
    </source>
</evidence>
<dbReference type="Gene3D" id="1.25.40.600">
    <property type="match status" value="1"/>
</dbReference>
<comment type="subcellular location">
    <subcellularLocation>
        <location evidence="1">Cell membrane</location>
        <topology evidence="1">Multi-pass membrane protein</topology>
    </subcellularLocation>
</comment>
<protein>
    <submittedName>
        <fullName evidence="9">AmiS/UreI family transporter</fullName>
    </submittedName>
</protein>
<evidence type="ECO:0000256" key="2">
    <source>
        <dbReference type="ARBA" id="ARBA00010068"/>
    </source>
</evidence>
<keyword evidence="5 8" id="KW-0812">Transmembrane</keyword>
<keyword evidence="4" id="KW-1003">Cell membrane</keyword>
<dbReference type="AlphaFoldDB" id="A0A2P8DEN2"/>
<keyword evidence="7 8" id="KW-0472">Membrane</keyword>
<dbReference type="GO" id="GO:0005886">
    <property type="term" value="C:plasma membrane"/>
    <property type="evidence" value="ECO:0007669"/>
    <property type="project" value="UniProtKB-SubCell"/>
</dbReference>
<keyword evidence="10" id="KW-1185">Reference proteome</keyword>
<dbReference type="Pfam" id="PF02293">
    <property type="entry name" value="AmiS_UreI"/>
    <property type="match status" value="1"/>
</dbReference>
<feature type="transmembrane region" description="Helical" evidence="8">
    <location>
        <begin position="114"/>
        <end position="133"/>
    </location>
</feature>
<feature type="transmembrane region" description="Helical" evidence="8">
    <location>
        <begin position="32"/>
        <end position="51"/>
    </location>
</feature>
<proteinExistence type="inferred from homology"/>
<dbReference type="EMBL" id="PYGA01000014">
    <property type="protein sequence ID" value="PSK95691.1"/>
    <property type="molecule type" value="Genomic_DNA"/>
</dbReference>
<organism evidence="9 10">
    <name type="scientific">Murinocardiopsis flavida</name>
    <dbReference type="NCBI Taxonomy" id="645275"/>
    <lineage>
        <taxon>Bacteria</taxon>
        <taxon>Bacillati</taxon>
        <taxon>Actinomycetota</taxon>
        <taxon>Actinomycetes</taxon>
        <taxon>Streptosporangiales</taxon>
        <taxon>Nocardiopsidaceae</taxon>
        <taxon>Murinocardiopsis</taxon>
    </lineage>
</organism>
<feature type="transmembrane region" description="Helical" evidence="8">
    <location>
        <begin position="174"/>
        <end position="196"/>
    </location>
</feature>
<feature type="transmembrane region" description="Helical" evidence="8">
    <location>
        <begin position="145"/>
        <end position="168"/>
    </location>
</feature>
<evidence type="ECO:0000256" key="3">
    <source>
        <dbReference type="ARBA" id="ARBA00022448"/>
    </source>
</evidence>
<name>A0A2P8DEN2_9ACTN</name>
<feature type="transmembrane region" description="Helical" evidence="8">
    <location>
        <begin position="88"/>
        <end position="108"/>
    </location>
</feature>